<dbReference type="AlphaFoldDB" id="A0A8J6ASK7"/>
<proteinExistence type="predicted"/>
<comment type="caution">
    <text evidence="1">The sequence shown here is derived from an EMBL/GenBank/DDBJ whole genome shotgun (WGS) entry which is preliminary data.</text>
</comment>
<gene>
    <name evidence="1" type="ORF">J8273_7634</name>
</gene>
<evidence type="ECO:0000313" key="2">
    <source>
        <dbReference type="Proteomes" id="UP000717585"/>
    </source>
</evidence>
<sequence>MLGDIAASLIRDNYTIFNVYRGQSALTGLAKTMCGSPDNWVNARTAAPWLKPSDGGWGLKHPLDHWVAAYLGARGDLMRIEGPDYSPVHERTPQIAHMADTDQELMNPKADRSQSVFSEHIYRARRQASPGQPSELIAACLRIAVDDRYDTARAVMAAHRVAMGTGLMAGLPLPERRPPLANGQPGGLRCPFCAKEMAGHKEWQAHAMLCSDDRWFPHRKKELYFRHDCVKNRIINLLGTTTTEVSAEEQLDDGYLRDEQLCAKVAWDEMSRLRKENLPIPQNVASMARKIKQAKADSFIQTKRDQYADYDIDVIVVALTPDGRHIDAAAKELVEIGEEICNITGAACFTERQAQAALAIGLMTWLLKKSAELRRAHRLLRLTNSVITPPHIPAAARQGQRAGAQVPPAG</sequence>
<evidence type="ECO:0000313" key="1">
    <source>
        <dbReference type="EMBL" id="KAG9391310.1"/>
    </source>
</evidence>
<reference evidence="1" key="1">
    <citation type="submission" date="2021-05" db="EMBL/GenBank/DDBJ databases">
        <title>A free-living protist that lacks canonical eukaryotic 1 DNA replication and segregation systems.</title>
        <authorList>
            <person name="Salas-Leiva D.E."/>
            <person name="Tromer E.C."/>
            <person name="Curtis B.A."/>
            <person name="Jerlstrom-Hultqvist J."/>
            <person name="Kolisko M."/>
            <person name="Yi Z."/>
            <person name="Salas-Leiva J.S."/>
            <person name="Gallot-Lavallee L."/>
            <person name="Kops G.J.P.L."/>
            <person name="Archibald J.M."/>
            <person name="Simpson A.G.B."/>
            <person name="Roger A.J."/>
        </authorList>
    </citation>
    <scope>NUCLEOTIDE SEQUENCE</scope>
    <source>
        <strain evidence="1">BICM</strain>
    </source>
</reference>
<organism evidence="1 2">
    <name type="scientific">Carpediemonas membranifera</name>
    <dbReference type="NCBI Taxonomy" id="201153"/>
    <lineage>
        <taxon>Eukaryota</taxon>
        <taxon>Metamonada</taxon>
        <taxon>Carpediemonas-like organisms</taxon>
        <taxon>Carpediemonas</taxon>
    </lineage>
</organism>
<accession>A0A8J6ASK7</accession>
<dbReference type="Proteomes" id="UP000717585">
    <property type="component" value="Unassembled WGS sequence"/>
</dbReference>
<protein>
    <submittedName>
        <fullName evidence="1">Uncharacterized protein</fullName>
    </submittedName>
</protein>
<keyword evidence="2" id="KW-1185">Reference proteome</keyword>
<name>A0A8J6ASK7_9EUKA</name>
<dbReference type="EMBL" id="JAHDYR010000058">
    <property type="protein sequence ID" value="KAG9391310.1"/>
    <property type="molecule type" value="Genomic_DNA"/>
</dbReference>